<dbReference type="RefSeq" id="WP_006105156.1">
    <property type="nucleotide sequence ID" value="NZ_DS989868.1"/>
</dbReference>
<dbReference type="HOGENOM" id="CLU_078769_1_0_3"/>
<dbReference type="EMBL" id="DS989868">
    <property type="protein sequence ID" value="EDX71992.1"/>
    <property type="molecule type" value="Genomic_DNA"/>
</dbReference>
<dbReference type="AlphaFoldDB" id="B4W1K4"/>
<sequence length="277" mass="31755">MNSTALFCIDPDYLNDLATKYRESYAQAQPFPHIVIDNFLPEFVLDNILSEFPQPGSIDWQKFDAPAEKKLASTSELQMGEATRSLLYQLNGSTFINFLEQLTSIEGIIPDPHFVGGGLHQIEPGGYLKMHVDFNQHTRLSLDRRLNLLLYLNKDWHEDYGGHLELWDRDMTRCEKKILPIFNRCVIFSTTDFSYHGHPEPLTCPEGRTRKSLALYYYSNGRPAEEISTVGHSTLFKTRPDEKFTSNQSSGTKVKTFVKKLIPPILIDVRNHLSQKS</sequence>
<reference evidence="2 3" key="1">
    <citation type="submission" date="2008-07" db="EMBL/GenBank/DDBJ databases">
        <authorList>
            <person name="Tandeau de Marsac N."/>
            <person name="Ferriera S."/>
            <person name="Johnson J."/>
            <person name="Kravitz S."/>
            <person name="Beeson K."/>
            <person name="Sutton G."/>
            <person name="Rogers Y.-H."/>
            <person name="Friedman R."/>
            <person name="Frazier M."/>
            <person name="Venter J.C."/>
        </authorList>
    </citation>
    <scope>NUCLEOTIDE SEQUENCE [LARGE SCALE GENOMIC DNA]</scope>
    <source>
        <strain evidence="2 3">PCC 7420</strain>
    </source>
</reference>
<proteinExistence type="predicted"/>
<protein>
    <recommendedName>
        <fullName evidence="1">Prolyl 4-hydroxylase alpha subunit Fe(2+) 2OG dioxygenase domain-containing protein</fullName>
    </recommendedName>
</protein>
<evidence type="ECO:0000259" key="1">
    <source>
        <dbReference type="Pfam" id="PF13640"/>
    </source>
</evidence>
<dbReference type="PANTHER" id="PTHR12117:SF0">
    <property type="entry name" value="PROLYL 3-HYDROXYLASE OGFOD1"/>
    <property type="match status" value="1"/>
</dbReference>
<dbReference type="PANTHER" id="PTHR12117">
    <property type="entry name" value="HISTONE ACETYLTRANSFERASE COMPLEX"/>
    <property type="match status" value="1"/>
</dbReference>
<gene>
    <name evidence="2" type="ORF">MC7420_5136</name>
</gene>
<dbReference type="InterPro" id="IPR044862">
    <property type="entry name" value="Pro_4_hyd_alph_FE2OG_OXY"/>
</dbReference>
<dbReference type="STRING" id="118168.MC7420_5136"/>
<accession>B4W1K4</accession>
<feature type="domain" description="Prolyl 4-hydroxylase alpha subunit Fe(2+) 2OG dioxygenase" evidence="1">
    <location>
        <begin position="119"/>
        <end position="218"/>
    </location>
</feature>
<dbReference type="Proteomes" id="UP000003835">
    <property type="component" value="Unassembled WGS sequence"/>
</dbReference>
<keyword evidence="3" id="KW-1185">Reference proteome</keyword>
<name>B4W1K4_9CYAN</name>
<dbReference type="eggNOG" id="COG3751">
    <property type="taxonomic scope" value="Bacteria"/>
</dbReference>
<evidence type="ECO:0000313" key="2">
    <source>
        <dbReference type="EMBL" id="EDX71992.1"/>
    </source>
</evidence>
<organism evidence="2 3">
    <name type="scientific">Coleofasciculus chthonoplastes PCC 7420</name>
    <dbReference type="NCBI Taxonomy" id="118168"/>
    <lineage>
        <taxon>Bacteria</taxon>
        <taxon>Bacillati</taxon>
        <taxon>Cyanobacteriota</taxon>
        <taxon>Cyanophyceae</taxon>
        <taxon>Coleofasciculales</taxon>
        <taxon>Coleofasciculaceae</taxon>
        <taxon>Coleofasciculus</taxon>
    </lineage>
</organism>
<dbReference type="InterPro" id="IPR051842">
    <property type="entry name" value="uS12_prolyl_hydroxylase"/>
</dbReference>
<dbReference type="Gene3D" id="2.60.120.620">
    <property type="entry name" value="q2cbj1_9rhob like domain"/>
    <property type="match status" value="1"/>
</dbReference>
<evidence type="ECO:0000313" key="3">
    <source>
        <dbReference type="Proteomes" id="UP000003835"/>
    </source>
</evidence>
<dbReference type="Pfam" id="PF13640">
    <property type="entry name" value="2OG-FeII_Oxy_3"/>
    <property type="match status" value="1"/>
</dbReference>